<dbReference type="PANTHER" id="PTHR46915:SF6">
    <property type="entry name" value="CYSTEINE PROTEINASES SUPERFAMILY PROTEIN"/>
    <property type="match status" value="1"/>
</dbReference>
<dbReference type="Proteomes" id="UP000504603">
    <property type="component" value="Unplaced"/>
</dbReference>
<accession>A0A6J1C7K2</accession>
<evidence type="ECO:0000259" key="5">
    <source>
        <dbReference type="PROSITE" id="PS50600"/>
    </source>
</evidence>
<keyword evidence="6" id="KW-1185">Reference proteome</keyword>
<keyword evidence="4" id="KW-0788">Thiol protease</keyword>
<organism evidence="6 7">
    <name type="scientific">Momordica charantia</name>
    <name type="common">Bitter gourd</name>
    <name type="synonym">Balsam pear</name>
    <dbReference type="NCBI Taxonomy" id="3673"/>
    <lineage>
        <taxon>Eukaryota</taxon>
        <taxon>Viridiplantae</taxon>
        <taxon>Streptophyta</taxon>
        <taxon>Embryophyta</taxon>
        <taxon>Tracheophyta</taxon>
        <taxon>Spermatophyta</taxon>
        <taxon>Magnoliopsida</taxon>
        <taxon>eudicotyledons</taxon>
        <taxon>Gunneridae</taxon>
        <taxon>Pentapetalae</taxon>
        <taxon>rosids</taxon>
        <taxon>fabids</taxon>
        <taxon>Cucurbitales</taxon>
        <taxon>Cucurbitaceae</taxon>
        <taxon>Momordiceae</taxon>
        <taxon>Momordica</taxon>
    </lineage>
</organism>
<dbReference type="KEGG" id="mcha:111009101"/>
<reference evidence="7" key="1">
    <citation type="submission" date="2025-08" db="UniProtKB">
        <authorList>
            <consortium name="RefSeq"/>
        </authorList>
    </citation>
    <scope>IDENTIFICATION</scope>
    <source>
        <strain evidence="7">OHB3-1</strain>
    </source>
</reference>
<keyword evidence="2 7" id="KW-0645">Protease</keyword>
<dbReference type="InterPro" id="IPR038765">
    <property type="entry name" value="Papain-like_cys_pep_sf"/>
</dbReference>
<dbReference type="SUPFAM" id="SSF54001">
    <property type="entry name" value="Cysteine proteinases"/>
    <property type="match status" value="1"/>
</dbReference>
<name>A0A6J1C7K2_MOMCH</name>
<evidence type="ECO:0000313" key="7">
    <source>
        <dbReference type="RefSeq" id="XP_022137751.1"/>
    </source>
</evidence>
<comment type="similarity">
    <text evidence="1">Belongs to the peptidase C48 family.</text>
</comment>
<dbReference type="PANTHER" id="PTHR46915">
    <property type="entry name" value="UBIQUITIN-LIKE PROTEASE 4-RELATED"/>
    <property type="match status" value="1"/>
</dbReference>
<sequence>MGKRKLQPKIICIDLDLQTTEACGIPVKKCRSSLISRRTYRNGLKDSENVEPFQQVPLYVVGDSAIPRRKRSQSTRKSGCNSAVPSRKKKLDSRAFEYCFQNLWRSSPEEKKIQFTYLDCLWFSLYLKAAHRRKVLKWIKDKEIFSKKYVFVPIVCWGHWSLLIFCHFDESPESETRGPCMLLLDSLQEANPRRLEPDIRKFVLDIFKEYGRCKNLNFLCKIPLMVPKVPQQKNGEECGKFVLYFIHLFMEAAPQNFSIKDYPYFMKETWFTPEGAGQFYQKLDHLEDDISL</sequence>
<proteinExistence type="inferred from homology"/>
<dbReference type="GeneID" id="111009101"/>
<evidence type="ECO:0000313" key="6">
    <source>
        <dbReference type="Proteomes" id="UP000504603"/>
    </source>
</evidence>
<evidence type="ECO:0000256" key="3">
    <source>
        <dbReference type="ARBA" id="ARBA00022801"/>
    </source>
</evidence>
<dbReference type="Gene3D" id="3.40.395.10">
    <property type="entry name" value="Adenoviral Proteinase, Chain A"/>
    <property type="match status" value="1"/>
</dbReference>
<dbReference type="GO" id="GO:0008234">
    <property type="term" value="F:cysteine-type peptidase activity"/>
    <property type="evidence" value="ECO:0007669"/>
    <property type="project" value="UniProtKB-KW"/>
</dbReference>
<dbReference type="AlphaFoldDB" id="A0A6J1C7K2"/>
<dbReference type="InterPro" id="IPR003653">
    <property type="entry name" value="Peptidase_C48_C"/>
</dbReference>
<keyword evidence="3" id="KW-0378">Hydrolase</keyword>
<evidence type="ECO:0000256" key="1">
    <source>
        <dbReference type="ARBA" id="ARBA00005234"/>
    </source>
</evidence>
<dbReference type="GO" id="GO:0016926">
    <property type="term" value="P:protein desumoylation"/>
    <property type="evidence" value="ECO:0007669"/>
    <property type="project" value="UniProtKB-ARBA"/>
</dbReference>
<dbReference type="RefSeq" id="XP_022137751.1">
    <property type="nucleotide sequence ID" value="XM_022282059.1"/>
</dbReference>
<dbReference type="Pfam" id="PF02902">
    <property type="entry name" value="Peptidase_C48"/>
    <property type="match status" value="1"/>
</dbReference>
<dbReference type="PROSITE" id="PS50600">
    <property type="entry name" value="ULP_PROTEASE"/>
    <property type="match status" value="1"/>
</dbReference>
<dbReference type="GO" id="GO:0006508">
    <property type="term" value="P:proteolysis"/>
    <property type="evidence" value="ECO:0007669"/>
    <property type="project" value="UniProtKB-KW"/>
</dbReference>
<gene>
    <name evidence="7" type="primary">LOC111009101</name>
</gene>
<dbReference type="OrthoDB" id="1939479at2759"/>
<evidence type="ECO:0000256" key="4">
    <source>
        <dbReference type="ARBA" id="ARBA00022807"/>
    </source>
</evidence>
<protein>
    <submittedName>
        <fullName evidence="7">Probable ubiquitin-like-specific protease 2A</fullName>
    </submittedName>
</protein>
<evidence type="ECO:0000256" key="2">
    <source>
        <dbReference type="ARBA" id="ARBA00022670"/>
    </source>
</evidence>
<feature type="domain" description="Ubiquitin-like protease family profile" evidence="5">
    <location>
        <begin position="64"/>
        <end position="249"/>
    </location>
</feature>